<evidence type="ECO:0000256" key="2">
    <source>
        <dbReference type="ARBA" id="ARBA00022989"/>
    </source>
</evidence>
<evidence type="ECO:0000256" key="4">
    <source>
        <dbReference type="RuleBase" id="RU367022"/>
    </source>
</evidence>
<dbReference type="PANTHER" id="PTHR12483:SF115">
    <property type="entry name" value="COPPER TRANSPORT PROTEIN"/>
    <property type="match status" value="1"/>
</dbReference>
<protein>
    <recommendedName>
        <fullName evidence="4">Copper transport protein</fullName>
    </recommendedName>
</protein>
<keyword evidence="4" id="KW-0187">Copper transport</keyword>
<evidence type="ECO:0000256" key="5">
    <source>
        <dbReference type="SAM" id="MobiDB-lite"/>
    </source>
</evidence>
<proteinExistence type="inferred from homology"/>
<dbReference type="PANTHER" id="PTHR12483">
    <property type="entry name" value="SOLUTE CARRIER FAMILY 31 COPPER TRANSPORTERS"/>
    <property type="match status" value="1"/>
</dbReference>
<comment type="similarity">
    <text evidence="4">Belongs to the copper transporter (Ctr) (TC 1.A.56) family. SLC31A subfamily.</text>
</comment>
<feature type="compositionally biased region" description="Basic and acidic residues" evidence="5">
    <location>
        <begin position="1"/>
        <end position="11"/>
    </location>
</feature>
<dbReference type="GO" id="GO:0005375">
    <property type="term" value="F:copper ion transmembrane transporter activity"/>
    <property type="evidence" value="ECO:0007669"/>
    <property type="project" value="UniProtKB-UniRule"/>
</dbReference>
<reference evidence="7" key="1">
    <citation type="submission" date="2025-08" db="UniProtKB">
        <authorList>
            <consortium name="RefSeq"/>
        </authorList>
    </citation>
    <scope>IDENTIFICATION</scope>
    <source>
        <tissue evidence="7">Whole organism</tissue>
    </source>
</reference>
<feature type="transmembrane region" description="Helical" evidence="4">
    <location>
        <begin position="168"/>
        <end position="188"/>
    </location>
</feature>
<organism evidence="6 7">
    <name type="scientific">Hyalella azteca</name>
    <name type="common">Amphipod</name>
    <dbReference type="NCBI Taxonomy" id="294128"/>
    <lineage>
        <taxon>Eukaryota</taxon>
        <taxon>Metazoa</taxon>
        <taxon>Ecdysozoa</taxon>
        <taxon>Arthropoda</taxon>
        <taxon>Crustacea</taxon>
        <taxon>Multicrustacea</taxon>
        <taxon>Malacostraca</taxon>
        <taxon>Eumalacostraca</taxon>
        <taxon>Peracarida</taxon>
        <taxon>Amphipoda</taxon>
        <taxon>Senticaudata</taxon>
        <taxon>Talitrida</taxon>
        <taxon>Talitroidea</taxon>
        <taxon>Hyalellidae</taxon>
        <taxon>Hyalella</taxon>
    </lineage>
</organism>
<dbReference type="OrthoDB" id="6378436at2759"/>
<accession>A0A8B7P0W3</accession>
<keyword evidence="4" id="KW-0813">Transport</keyword>
<evidence type="ECO:0000313" key="7">
    <source>
        <dbReference type="RefSeq" id="XP_018019652.1"/>
    </source>
</evidence>
<feature type="compositionally biased region" description="Basic and acidic residues" evidence="5">
    <location>
        <begin position="56"/>
        <end position="67"/>
    </location>
</feature>
<dbReference type="GeneID" id="108676122"/>
<keyword evidence="1 4" id="KW-0812">Transmembrane</keyword>
<evidence type="ECO:0000313" key="6">
    <source>
        <dbReference type="Proteomes" id="UP000694843"/>
    </source>
</evidence>
<feature type="region of interest" description="Disordered" evidence="5">
    <location>
        <begin position="1"/>
        <end position="71"/>
    </location>
</feature>
<keyword evidence="4" id="KW-0406">Ion transport</keyword>
<keyword evidence="3 4" id="KW-0472">Membrane</keyword>
<gene>
    <name evidence="7" type="primary">LOC108676122</name>
</gene>
<sequence>MSGHEGHDMSRGHAGHVMSGGHAGHVMSGGHAGHDMSGGHAGHDSTLVMSSPSPDVDQRHGGGDPHSGHYVLTNGHGDGLLQAGVDEVLLFPWAVTSSAGSLFFACLVLLLVAVALEYLRLLAWWLEAKHGSCTSGQRTESDDIAVCNGQKMEEPADNSSRTISTLTLGALGVLHTVNYIIATCLMLITMTFNIYLITFIGIGVAIGKIATIFTKRKLKTRC</sequence>
<name>A0A8B7P0W3_HYAAZ</name>
<feature type="transmembrane region" description="Helical" evidence="4">
    <location>
        <begin position="99"/>
        <end position="119"/>
    </location>
</feature>
<evidence type="ECO:0000256" key="3">
    <source>
        <dbReference type="ARBA" id="ARBA00023136"/>
    </source>
</evidence>
<feature type="transmembrane region" description="Helical" evidence="4">
    <location>
        <begin position="194"/>
        <end position="213"/>
    </location>
</feature>
<dbReference type="GO" id="GO:0016020">
    <property type="term" value="C:membrane"/>
    <property type="evidence" value="ECO:0007669"/>
    <property type="project" value="UniProtKB-SubCell"/>
</dbReference>
<dbReference type="Pfam" id="PF04145">
    <property type="entry name" value="Ctr"/>
    <property type="match status" value="1"/>
</dbReference>
<comment type="subcellular location">
    <subcellularLocation>
        <location evidence="4">Membrane</location>
        <topology evidence="4">Multi-pass membrane protein</topology>
    </subcellularLocation>
</comment>
<keyword evidence="4" id="KW-0186">Copper</keyword>
<keyword evidence="6" id="KW-1185">Reference proteome</keyword>
<dbReference type="Proteomes" id="UP000694843">
    <property type="component" value="Unplaced"/>
</dbReference>
<dbReference type="AlphaFoldDB" id="A0A8B7P0W3"/>
<evidence type="ECO:0000256" key="1">
    <source>
        <dbReference type="ARBA" id="ARBA00022692"/>
    </source>
</evidence>
<dbReference type="RefSeq" id="XP_018019652.1">
    <property type="nucleotide sequence ID" value="XM_018164163.2"/>
</dbReference>
<keyword evidence="2 4" id="KW-1133">Transmembrane helix</keyword>
<dbReference type="InterPro" id="IPR007274">
    <property type="entry name" value="Cop_transporter"/>
</dbReference>